<evidence type="ECO:0000313" key="3">
    <source>
        <dbReference type="Proteomes" id="UP000007755"/>
    </source>
</evidence>
<feature type="transmembrane region" description="Helical" evidence="1">
    <location>
        <begin position="144"/>
        <end position="165"/>
    </location>
</feature>
<dbReference type="EMBL" id="GL888163">
    <property type="protein sequence ID" value="EGI66302.1"/>
    <property type="molecule type" value="Genomic_DNA"/>
</dbReference>
<name>F4WHM1_ACREC</name>
<keyword evidence="1" id="KW-0812">Transmembrane</keyword>
<proteinExistence type="predicted"/>
<sequence length="210" mass="23736">MHRDARTPKPKGDESGRTRYTRELDRDMLQFNDGCQELDLRRSTMIAIRLRQRWTTNERTKLQFTSSTYYVCDRISGVAKDGLHGKEQIKTNTFHSPRQVHALQKRFYPLASKIKNIINLIASIAVTGLSNAITSSLIDNTSILAVLQSAVAVGLYCSLCASRIAQKLCFDKSGMVYMCGLKKTVWFVLTTDAFAVADGSCAMRPLQWRY</sequence>
<feature type="transmembrane region" description="Helical" evidence="1">
    <location>
        <begin position="117"/>
        <end position="138"/>
    </location>
</feature>
<gene>
    <name evidence="2" type="ORF">G5I_05185</name>
</gene>
<dbReference type="InParanoid" id="F4WHM1"/>
<dbReference type="AlphaFoldDB" id="F4WHM1"/>
<organism evidence="3">
    <name type="scientific">Acromyrmex echinatior</name>
    <name type="common">Panamanian leafcutter ant</name>
    <name type="synonym">Acromyrmex octospinosus echinatior</name>
    <dbReference type="NCBI Taxonomy" id="103372"/>
    <lineage>
        <taxon>Eukaryota</taxon>
        <taxon>Metazoa</taxon>
        <taxon>Ecdysozoa</taxon>
        <taxon>Arthropoda</taxon>
        <taxon>Hexapoda</taxon>
        <taxon>Insecta</taxon>
        <taxon>Pterygota</taxon>
        <taxon>Neoptera</taxon>
        <taxon>Endopterygota</taxon>
        <taxon>Hymenoptera</taxon>
        <taxon>Apocrita</taxon>
        <taxon>Aculeata</taxon>
        <taxon>Formicoidea</taxon>
        <taxon>Formicidae</taxon>
        <taxon>Myrmicinae</taxon>
        <taxon>Acromyrmex</taxon>
    </lineage>
</organism>
<evidence type="ECO:0000256" key="1">
    <source>
        <dbReference type="SAM" id="Phobius"/>
    </source>
</evidence>
<keyword evidence="3" id="KW-1185">Reference proteome</keyword>
<protein>
    <submittedName>
        <fullName evidence="2">Uncharacterized protein</fullName>
    </submittedName>
</protein>
<accession>F4WHM1</accession>
<evidence type="ECO:0000313" key="2">
    <source>
        <dbReference type="EMBL" id="EGI66302.1"/>
    </source>
</evidence>
<keyword evidence="1" id="KW-1133">Transmembrane helix</keyword>
<keyword evidence="1" id="KW-0472">Membrane</keyword>
<dbReference type="Proteomes" id="UP000007755">
    <property type="component" value="Unassembled WGS sequence"/>
</dbReference>
<reference evidence="2" key="1">
    <citation type="submission" date="2011-02" db="EMBL/GenBank/DDBJ databases">
        <title>The genome of the leaf-cutting ant Acromyrmex echinatior suggests key adaptations to social evolution and fungus farming.</title>
        <authorList>
            <person name="Nygaard S."/>
            <person name="Zhang G."/>
        </authorList>
    </citation>
    <scope>NUCLEOTIDE SEQUENCE</scope>
</reference>